<evidence type="ECO:0000259" key="2">
    <source>
        <dbReference type="Pfam" id="PF00931"/>
    </source>
</evidence>
<dbReference type="PANTHER" id="PTHR36766:SF40">
    <property type="entry name" value="DISEASE RESISTANCE PROTEIN RGA3"/>
    <property type="match status" value="1"/>
</dbReference>
<feature type="domain" description="NB-ARC" evidence="2">
    <location>
        <begin position="1"/>
        <end position="150"/>
    </location>
</feature>
<dbReference type="EMBL" id="CAMGYJ010000006">
    <property type="protein sequence ID" value="CAI0428379.1"/>
    <property type="molecule type" value="Genomic_DNA"/>
</dbReference>
<proteinExistence type="predicted"/>
<sequence length="151" mass="16858">MGGLGKTTLSQLIFDDAQVQAYFDIKAWVYVSQSFDVKLILGKILRSIDHESQVGPELDHLQAQLRKIIEGKRFLFVLDDVWEETNQSWEALGKYLTVGALGSKVMLTTRSTKVAEVGAGALNSEISITIVAPYQLRGLSEEECWNLLVKK</sequence>
<protein>
    <recommendedName>
        <fullName evidence="2">NB-ARC domain-containing protein</fullName>
    </recommendedName>
</protein>
<dbReference type="Pfam" id="PF00931">
    <property type="entry name" value="NB-ARC"/>
    <property type="match status" value="1"/>
</dbReference>
<dbReference type="GO" id="GO:0006952">
    <property type="term" value="P:defense response"/>
    <property type="evidence" value="ECO:0007669"/>
    <property type="project" value="UniProtKB-KW"/>
</dbReference>
<keyword evidence="1" id="KW-0611">Plant defense</keyword>
<name>A0AAV0L125_9ROSI</name>
<dbReference type="GO" id="GO:0043531">
    <property type="term" value="F:ADP binding"/>
    <property type="evidence" value="ECO:0007669"/>
    <property type="project" value="InterPro"/>
</dbReference>
<evidence type="ECO:0000256" key="1">
    <source>
        <dbReference type="ARBA" id="ARBA00022821"/>
    </source>
</evidence>
<dbReference type="AlphaFoldDB" id="A0AAV0L125"/>
<evidence type="ECO:0000313" key="4">
    <source>
        <dbReference type="Proteomes" id="UP001154282"/>
    </source>
</evidence>
<gene>
    <name evidence="3" type="ORF">LITE_LOCUS21617</name>
</gene>
<dbReference type="Proteomes" id="UP001154282">
    <property type="component" value="Unassembled WGS sequence"/>
</dbReference>
<dbReference type="PANTHER" id="PTHR36766">
    <property type="entry name" value="PLANT BROAD-SPECTRUM MILDEW RESISTANCE PROTEIN RPW8"/>
    <property type="match status" value="1"/>
</dbReference>
<dbReference type="InterPro" id="IPR027417">
    <property type="entry name" value="P-loop_NTPase"/>
</dbReference>
<dbReference type="InterPro" id="IPR002182">
    <property type="entry name" value="NB-ARC"/>
</dbReference>
<evidence type="ECO:0000313" key="3">
    <source>
        <dbReference type="EMBL" id="CAI0428379.1"/>
    </source>
</evidence>
<reference evidence="3" key="1">
    <citation type="submission" date="2022-08" db="EMBL/GenBank/DDBJ databases">
        <authorList>
            <person name="Gutierrez-Valencia J."/>
        </authorList>
    </citation>
    <scope>NUCLEOTIDE SEQUENCE</scope>
</reference>
<accession>A0AAV0L125</accession>
<comment type="caution">
    <text evidence="3">The sequence shown here is derived from an EMBL/GenBank/DDBJ whole genome shotgun (WGS) entry which is preliminary data.</text>
</comment>
<keyword evidence="4" id="KW-1185">Reference proteome</keyword>
<organism evidence="3 4">
    <name type="scientific">Linum tenue</name>
    <dbReference type="NCBI Taxonomy" id="586396"/>
    <lineage>
        <taxon>Eukaryota</taxon>
        <taxon>Viridiplantae</taxon>
        <taxon>Streptophyta</taxon>
        <taxon>Embryophyta</taxon>
        <taxon>Tracheophyta</taxon>
        <taxon>Spermatophyta</taxon>
        <taxon>Magnoliopsida</taxon>
        <taxon>eudicotyledons</taxon>
        <taxon>Gunneridae</taxon>
        <taxon>Pentapetalae</taxon>
        <taxon>rosids</taxon>
        <taxon>fabids</taxon>
        <taxon>Malpighiales</taxon>
        <taxon>Linaceae</taxon>
        <taxon>Linum</taxon>
    </lineage>
</organism>
<dbReference type="SUPFAM" id="SSF52540">
    <property type="entry name" value="P-loop containing nucleoside triphosphate hydrolases"/>
    <property type="match status" value="1"/>
</dbReference>
<dbReference type="Gene3D" id="3.40.50.300">
    <property type="entry name" value="P-loop containing nucleotide triphosphate hydrolases"/>
    <property type="match status" value="1"/>
</dbReference>